<protein>
    <recommendedName>
        <fullName evidence="1">Peptidase S74 domain-containing protein</fullName>
    </recommendedName>
</protein>
<sequence>MSTLVENPGDGHLGLNNSRVENVNLLSISEKDHDSDNIRNFLLTIKNNESTIKGFYKISEDTNVDNYAFYEINSLIDNGNWWTINSGFLNTSIEGFSFIGKVSITFALTGKKGDIGNTGPTGPNFFTQTGVNNIFYEGNIGINNISPEYSLDIKGQVKVTTEYLTGTKRMVDFYTTTSGIKTNRGTIEWNGTNLLYSNFCDSRLKEDFKPITNHNEILDKLNPVNFKMIGSDKRKDGFIADEVYNIYHESASGIPLETDDNGLPVFM</sequence>
<evidence type="ECO:0000313" key="2">
    <source>
        <dbReference type="EMBL" id="QHT98655.1"/>
    </source>
</evidence>
<evidence type="ECO:0000259" key="1">
    <source>
        <dbReference type="Pfam" id="PF13884"/>
    </source>
</evidence>
<reference evidence="2" key="1">
    <citation type="journal article" date="2020" name="Nature">
        <title>Giant virus diversity and host interactions through global metagenomics.</title>
        <authorList>
            <person name="Schulz F."/>
            <person name="Roux S."/>
            <person name="Paez-Espino D."/>
            <person name="Jungbluth S."/>
            <person name="Walsh D.A."/>
            <person name="Denef V.J."/>
            <person name="McMahon K.D."/>
            <person name="Konstantinidis K.T."/>
            <person name="Eloe-Fadrosh E.A."/>
            <person name="Kyrpides N.C."/>
            <person name="Woyke T."/>
        </authorList>
    </citation>
    <scope>NUCLEOTIDE SEQUENCE</scope>
    <source>
        <strain evidence="2">GVMAG-M-3300025676-16</strain>
    </source>
</reference>
<dbReference type="EMBL" id="MN740294">
    <property type="protein sequence ID" value="QHT98655.1"/>
    <property type="molecule type" value="Genomic_DNA"/>
</dbReference>
<accession>A0A6C0J1W1</accession>
<dbReference type="Pfam" id="PF13884">
    <property type="entry name" value="Peptidase_S74"/>
    <property type="match status" value="1"/>
</dbReference>
<dbReference type="AlphaFoldDB" id="A0A6C0J1W1"/>
<proteinExistence type="predicted"/>
<feature type="domain" description="Peptidase S74" evidence="1">
    <location>
        <begin position="200"/>
        <end position="249"/>
    </location>
</feature>
<organism evidence="2">
    <name type="scientific">viral metagenome</name>
    <dbReference type="NCBI Taxonomy" id="1070528"/>
    <lineage>
        <taxon>unclassified sequences</taxon>
        <taxon>metagenomes</taxon>
        <taxon>organismal metagenomes</taxon>
    </lineage>
</organism>
<name>A0A6C0J1W1_9ZZZZ</name>
<dbReference type="InterPro" id="IPR030392">
    <property type="entry name" value="S74_ICA"/>
</dbReference>